<name>A0A0G4GBA0_9ALVE</name>
<proteinExistence type="predicted"/>
<protein>
    <submittedName>
        <fullName evidence="2">Uncharacterized protein</fullName>
    </submittedName>
</protein>
<evidence type="ECO:0000313" key="2">
    <source>
        <dbReference type="EMBL" id="CEM26408.1"/>
    </source>
</evidence>
<dbReference type="EMBL" id="CDMZ01001057">
    <property type="protein sequence ID" value="CEM26408.1"/>
    <property type="molecule type" value="Genomic_DNA"/>
</dbReference>
<feature type="compositionally biased region" description="Low complexity" evidence="1">
    <location>
        <begin position="78"/>
        <end position="87"/>
    </location>
</feature>
<accession>A0A0G4GBA0</accession>
<gene>
    <name evidence="2" type="ORF">Cvel_21133</name>
</gene>
<feature type="compositionally biased region" description="Polar residues" evidence="1">
    <location>
        <begin position="154"/>
        <end position="171"/>
    </location>
</feature>
<feature type="compositionally biased region" description="Low complexity" evidence="1">
    <location>
        <begin position="125"/>
        <end position="146"/>
    </location>
</feature>
<organism evidence="2">
    <name type="scientific">Chromera velia CCMP2878</name>
    <dbReference type="NCBI Taxonomy" id="1169474"/>
    <lineage>
        <taxon>Eukaryota</taxon>
        <taxon>Sar</taxon>
        <taxon>Alveolata</taxon>
        <taxon>Colpodellida</taxon>
        <taxon>Chromeraceae</taxon>
        <taxon>Chromera</taxon>
    </lineage>
</organism>
<feature type="compositionally biased region" description="Basic and acidic residues" evidence="1">
    <location>
        <begin position="41"/>
        <end position="63"/>
    </location>
</feature>
<dbReference type="AlphaFoldDB" id="A0A0G4GBA0"/>
<sequence>MPAAALFLTQPERFIEKLVKDLNPSTAVWKALNNVLEVLRKGVQEGEGEGKSTDRGGESDKSPEIGGTGADLSDDGAKSSASSTSSSRPLHPFPKSSPGSPYIPTWRIEQMKKERRERRAKKRPASASAALSVSASASASASASSRSLRRDMTEMSSWSSVQTRQRPSSSSEGRRQNPIAGPPRDLRECWHIDYLREYKVNFHFNEEKLVATVGREKLRSFMPPDYTLFGFVTKVDDDYWVGAFSPARGPVYT</sequence>
<feature type="compositionally biased region" description="Basic residues" evidence="1">
    <location>
        <begin position="115"/>
        <end position="124"/>
    </location>
</feature>
<reference evidence="2" key="1">
    <citation type="submission" date="2014-11" db="EMBL/GenBank/DDBJ databases">
        <authorList>
            <person name="Otto D Thomas"/>
            <person name="Naeem Raeece"/>
        </authorList>
    </citation>
    <scope>NUCLEOTIDE SEQUENCE</scope>
</reference>
<dbReference type="VEuPathDB" id="CryptoDB:Cvel_21133"/>
<feature type="region of interest" description="Disordered" evidence="1">
    <location>
        <begin position="41"/>
        <end position="182"/>
    </location>
</feature>
<evidence type="ECO:0000256" key="1">
    <source>
        <dbReference type="SAM" id="MobiDB-lite"/>
    </source>
</evidence>